<reference evidence="6" key="1">
    <citation type="submission" date="2022-11" db="UniProtKB">
        <authorList>
            <consortium name="WormBaseParasite"/>
        </authorList>
    </citation>
    <scope>IDENTIFICATION</scope>
</reference>
<dbReference type="GO" id="GO:0016020">
    <property type="term" value="C:membrane"/>
    <property type="evidence" value="ECO:0007669"/>
    <property type="project" value="InterPro"/>
</dbReference>
<organism evidence="5 6">
    <name type="scientific">Parascaris equorum</name>
    <name type="common">Equine roundworm</name>
    <dbReference type="NCBI Taxonomy" id="6256"/>
    <lineage>
        <taxon>Eukaryota</taxon>
        <taxon>Metazoa</taxon>
        <taxon>Ecdysozoa</taxon>
        <taxon>Nematoda</taxon>
        <taxon>Chromadorea</taxon>
        <taxon>Rhabditida</taxon>
        <taxon>Spirurina</taxon>
        <taxon>Ascaridomorpha</taxon>
        <taxon>Ascaridoidea</taxon>
        <taxon>Ascarididae</taxon>
        <taxon>Parascaris</taxon>
    </lineage>
</organism>
<dbReference type="Gene3D" id="3.40.50.300">
    <property type="entry name" value="P-loop containing nucleotide triphosphate hydrolases"/>
    <property type="match status" value="1"/>
</dbReference>
<evidence type="ECO:0000256" key="4">
    <source>
        <dbReference type="SAM" id="Phobius"/>
    </source>
</evidence>
<evidence type="ECO:0000313" key="6">
    <source>
        <dbReference type="WBParaSite" id="PEQ_0000409801-mRNA-1"/>
    </source>
</evidence>
<feature type="transmembrane region" description="Helical" evidence="4">
    <location>
        <begin position="45"/>
        <end position="75"/>
    </location>
</feature>
<dbReference type="InterPro" id="IPR036640">
    <property type="entry name" value="ABC1_TM_sf"/>
</dbReference>
<protein>
    <submittedName>
        <fullName evidence="6">Uncharacterized protein</fullName>
    </submittedName>
</protein>
<evidence type="ECO:0000256" key="1">
    <source>
        <dbReference type="ARBA" id="ARBA00022692"/>
    </source>
</evidence>
<proteinExistence type="predicted"/>
<keyword evidence="1 4" id="KW-0812">Transmembrane</keyword>
<accession>A0A914RC77</accession>
<dbReference type="WBParaSite" id="PEQ_0000409801-mRNA-1">
    <property type="protein sequence ID" value="PEQ_0000409801-mRNA-1"/>
    <property type="gene ID" value="PEQ_0000409801"/>
</dbReference>
<keyword evidence="5" id="KW-1185">Reference proteome</keyword>
<evidence type="ECO:0000256" key="3">
    <source>
        <dbReference type="ARBA" id="ARBA00023136"/>
    </source>
</evidence>
<dbReference type="AlphaFoldDB" id="A0A914RC77"/>
<sequence length="224" mass="25183">MAFSGTTLTLIAPIPSAPNLAGRSCFYLRFLRGALESVDTEIQLLRIICSFLIIHINFGNLIFLQMGILVVALWYGGHLVLKDKLIDRKPLVNSYDRIKQDSTISKVEGNVECKNVRFSYPTHPDFVMRVLSLYELLITDEGVSFLKVKTEGDIRRASGQLLVASYAFRGPPLYSQQKGHSCSRASSITMANIDLKASNQKERKTVSSSTYFSFLFGYVYYIQS</sequence>
<keyword evidence="2 4" id="KW-1133">Transmembrane helix</keyword>
<evidence type="ECO:0000313" key="5">
    <source>
        <dbReference type="Proteomes" id="UP000887564"/>
    </source>
</evidence>
<keyword evidence="3 4" id="KW-0472">Membrane</keyword>
<evidence type="ECO:0000256" key="2">
    <source>
        <dbReference type="ARBA" id="ARBA00022989"/>
    </source>
</evidence>
<dbReference type="GO" id="GO:0005524">
    <property type="term" value="F:ATP binding"/>
    <property type="evidence" value="ECO:0007669"/>
    <property type="project" value="InterPro"/>
</dbReference>
<dbReference type="InterPro" id="IPR027417">
    <property type="entry name" value="P-loop_NTPase"/>
</dbReference>
<name>A0A914RC77_PAREQ</name>
<dbReference type="Proteomes" id="UP000887564">
    <property type="component" value="Unplaced"/>
</dbReference>
<dbReference type="Gene3D" id="1.20.1560.10">
    <property type="entry name" value="ABC transporter type 1, transmembrane domain"/>
    <property type="match status" value="1"/>
</dbReference>